<dbReference type="GO" id="GO:0015926">
    <property type="term" value="F:glucosidase activity"/>
    <property type="evidence" value="ECO:0007669"/>
    <property type="project" value="InterPro"/>
</dbReference>
<keyword evidence="5 6" id="KW-0326">Glycosidase</keyword>
<dbReference type="Pfam" id="PF07745">
    <property type="entry name" value="Glyco_hydro_53"/>
    <property type="match status" value="1"/>
</dbReference>
<evidence type="ECO:0000256" key="4">
    <source>
        <dbReference type="ARBA" id="ARBA00022801"/>
    </source>
</evidence>
<evidence type="ECO:0000313" key="7">
    <source>
        <dbReference type="EMBL" id="NMO95071.1"/>
    </source>
</evidence>
<evidence type="ECO:0000256" key="6">
    <source>
        <dbReference type="RuleBase" id="RU361192"/>
    </source>
</evidence>
<comment type="catalytic activity">
    <reaction evidence="1 6">
        <text>The enzyme specifically hydrolyzes (1-&gt;4)-beta-D-galactosidic linkages in type I arabinogalactans.</text>
        <dbReference type="EC" id="3.2.1.89"/>
    </reaction>
</comment>
<dbReference type="InterPro" id="IPR017853">
    <property type="entry name" value="GH"/>
</dbReference>
<dbReference type="GO" id="GO:0031218">
    <property type="term" value="F:arabinogalactan endo-1,4-beta-galactosidase activity"/>
    <property type="evidence" value="ECO:0007669"/>
    <property type="project" value="UniProtKB-EC"/>
</dbReference>
<dbReference type="PANTHER" id="PTHR34983:SF1">
    <property type="entry name" value="ARABINOGALACTAN ENDO-BETA-1,4-GALACTANASE A"/>
    <property type="match status" value="1"/>
</dbReference>
<dbReference type="Gene3D" id="3.20.20.80">
    <property type="entry name" value="Glycosidases"/>
    <property type="match status" value="1"/>
</dbReference>
<protein>
    <recommendedName>
        <fullName evidence="3 6">Arabinogalactan endo-beta-1,4-galactanase</fullName>
        <ecNumber evidence="3 6">3.2.1.89</ecNumber>
    </recommendedName>
</protein>
<dbReference type="SUPFAM" id="SSF51445">
    <property type="entry name" value="(Trans)glycosidases"/>
    <property type="match status" value="1"/>
</dbReference>
<reference evidence="7 8" key="1">
    <citation type="submission" date="2020-04" db="EMBL/GenBank/DDBJ databases">
        <title>Paenibacillus algicola sp. nov., a novel marine bacterium producing alginate lyase.</title>
        <authorList>
            <person name="Huang H."/>
        </authorList>
    </citation>
    <scope>NUCLEOTIDE SEQUENCE [LARGE SCALE GENOMIC DNA]</scope>
    <source>
        <strain evidence="7 8">L7-75</strain>
    </source>
</reference>
<organism evidence="7 8">
    <name type="scientific">Paenibacillus lemnae</name>
    <dbReference type="NCBI Taxonomy" id="1330551"/>
    <lineage>
        <taxon>Bacteria</taxon>
        <taxon>Bacillati</taxon>
        <taxon>Bacillota</taxon>
        <taxon>Bacilli</taxon>
        <taxon>Bacillales</taxon>
        <taxon>Paenibacillaceae</taxon>
        <taxon>Paenibacillus</taxon>
    </lineage>
</organism>
<dbReference type="AlphaFoldDB" id="A0A848M4A4"/>
<dbReference type="GO" id="GO:0045490">
    <property type="term" value="P:pectin catabolic process"/>
    <property type="evidence" value="ECO:0007669"/>
    <property type="project" value="TreeGrafter"/>
</dbReference>
<dbReference type="EMBL" id="JABBPN010000003">
    <property type="protein sequence ID" value="NMO95071.1"/>
    <property type="molecule type" value="Genomic_DNA"/>
</dbReference>
<sequence length="302" mass="33756">MEAQGYTWKDREGTERDILDILIQDYQMNSARIRVWVNPDMNDYLNGYMNAEKAAELAVRASSKGMRIMLTLHYSDSWADPGQQNKPKAWQQLSFSQLVNAVHDHTVSVMETMKAHGITPEWVQVGNETDHGMLWDDGKASEHMDQYAALVSAGHQAVKSVSPVTQTLVHVSNGYDQQLFQWNIGGLMEHGAAFDVLGMSLYPEQGESTAKVKQLMANAEHMAASYGKSIIISEIGMDYNLPEECRAFVHALNHEIKTMPEGKGLGVFYWEPQAPPGYNNGYNKGAWQTDGRPSIALEGFLE</sequence>
<dbReference type="InterPro" id="IPR011683">
    <property type="entry name" value="Glyco_hydro_53"/>
</dbReference>
<evidence type="ECO:0000256" key="3">
    <source>
        <dbReference type="ARBA" id="ARBA00012556"/>
    </source>
</evidence>
<evidence type="ECO:0000256" key="5">
    <source>
        <dbReference type="ARBA" id="ARBA00023295"/>
    </source>
</evidence>
<comment type="caution">
    <text evidence="7">The sequence shown here is derived from an EMBL/GenBank/DDBJ whole genome shotgun (WGS) entry which is preliminary data.</text>
</comment>
<dbReference type="Proteomes" id="UP000565468">
    <property type="component" value="Unassembled WGS sequence"/>
</dbReference>
<name>A0A848M4A4_PAELE</name>
<accession>A0A848M4A4</accession>
<dbReference type="EC" id="3.2.1.89" evidence="3 6"/>
<keyword evidence="8" id="KW-1185">Reference proteome</keyword>
<evidence type="ECO:0000256" key="2">
    <source>
        <dbReference type="ARBA" id="ARBA00010687"/>
    </source>
</evidence>
<keyword evidence="4 6" id="KW-0378">Hydrolase</keyword>
<dbReference type="PANTHER" id="PTHR34983">
    <property type="entry name" value="ARABINOGALACTAN ENDO-BETA-1,4-GALACTANASE A"/>
    <property type="match status" value="1"/>
</dbReference>
<comment type="similarity">
    <text evidence="2 6">Belongs to the glycosyl hydrolase 53 family.</text>
</comment>
<evidence type="ECO:0000256" key="1">
    <source>
        <dbReference type="ARBA" id="ARBA00001695"/>
    </source>
</evidence>
<gene>
    <name evidence="7" type="ORF">HII30_04630</name>
</gene>
<evidence type="ECO:0000313" key="8">
    <source>
        <dbReference type="Proteomes" id="UP000565468"/>
    </source>
</evidence>
<proteinExistence type="inferred from homology"/>